<dbReference type="EMBL" id="JAUHGG010000003">
    <property type="protein sequence ID" value="MDS1821040.1"/>
    <property type="molecule type" value="Genomic_DNA"/>
</dbReference>
<accession>A0AAW8Q188</accession>
<comment type="caution">
    <text evidence="1">The sequence shown here is derived from an EMBL/GenBank/DDBJ whole genome shotgun (WGS) entry which is preliminary data.</text>
</comment>
<proteinExistence type="predicted"/>
<gene>
    <name evidence="1" type="ORF">QX249_10250</name>
</gene>
<evidence type="ECO:0000313" key="1">
    <source>
        <dbReference type="EMBL" id="MDS1821040.1"/>
    </source>
</evidence>
<sequence length="66" mass="7976">MFNRKKKSCNFSEIPVNQEFYTKRHPDVSDADSIRLVKQTKTTASSFEWSEHEIHPEQPCWYYTYD</sequence>
<dbReference type="AlphaFoldDB" id="A0AAW8Q188"/>
<dbReference type="RefSeq" id="WP_311019842.1">
    <property type="nucleotide sequence ID" value="NZ_JAUHGG010000003.1"/>
</dbReference>
<evidence type="ECO:0000313" key="2">
    <source>
        <dbReference type="Proteomes" id="UP001253193"/>
    </source>
</evidence>
<organism evidence="1 2">
    <name type="scientific">Vibrio parahaemolyticus</name>
    <dbReference type="NCBI Taxonomy" id="670"/>
    <lineage>
        <taxon>Bacteria</taxon>
        <taxon>Pseudomonadati</taxon>
        <taxon>Pseudomonadota</taxon>
        <taxon>Gammaproteobacteria</taxon>
        <taxon>Vibrionales</taxon>
        <taxon>Vibrionaceae</taxon>
        <taxon>Vibrio</taxon>
    </lineage>
</organism>
<protein>
    <submittedName>
        <fullName evidence="1">Uncharacterized protein</fullName>
    </submittedName>
</protein>
<reference evidence="1" key="1">
    <citation type="submission" date="2023-06" db="EMBL/GenBank/DDBJ databases">
        <title>Genomic Diversity of Vibrio spp. and Metagenomic Analysis of Pathogens in Florida Gulf Coastal Waters Following Hurricane Ian.</title>
        <authorList>
            <person name="Brumfield K.D."/>
        </authorList>
    </citation>
    <scope>NUCLEOTIDE SEQUENCE</scope>
    <source>
        <strain evidence="1">WBS2B-138</strain>
    </source>
</reference>
<name>A0AAW8Q188_VIBPH</name>
<dbReference type="Proteomes" id="UP001253193">
    <property type="component" value="Unassembled WGS sequence"/>
</dbReference>